<dbReference type="Proteomes" id="UP000219331">
    <property type="component" value="Unassembled WGS sequence"/>
</dbReference>
<name>A0A285TQ95_9HYPH</name>
<dbReference type="AlphaFoldDB" id="A0A285TQ95"/>
<dbReference type="InterPro" id="IPR038062">
    <property type="entry name" value="ScdA-like_N_sf"/>
</dbReference>
<proteinExistence type="predicted"/>
<dbReference type="PANTHER" id="PTHR39341:SF1">
    <property type="entry name" value="DUF1858 DOMAIN-CONTAINING PROTEIN"/>
    <property type="match status" value="1"/>
</dbReference>
<dbReference type="InterPro" id="IPR023883">
    <property type="entry name" value="CHP03980_redox-disulphide"/>
</dbReference>
<sequence>MSSYQGSTAGAARRVGPETLVGELMSDYRATIAVFIRHKMMCIGCPVARIHDVEEACREHGIPLERFLGELDAAIAGAA</sequence>
<dbReference type="OrthoDB" id="5397989at2"/>
<accession>A0A285TQ95</accession>
<organism evidence="2 3">
    <name type="scientific">Stappia indica</name>
    <dbReference type="NCBI Taxonomy" id="538381"/>
    <lineage>
        <taxon>Bacteria</taxon>
        <taxon>Pseudomonadati</taxon>
        <taxon>Pseudomonadota</taxon>
        <taxon>Alphaproteobacteria</taxon>
        <taxon>Hyphomicrobiales</taxon>
        <taxon>Stappiaceae</taxon>
        <taxon>Stappia</taxon>
    </lineage>
</organism>
<dbReference type="InterPro" id="IPR015077">
    <property type="entry name" value="DUF1858"/>
</dbReference>
<dbReference type="STRING" id="538381.GCA_001696535_00418"/>
<dbReference type="PANTHER" id="PTHR39341">
    <property type="entry name" value="BSL7085 PROTEIN"/>
    <property type="match status" value="1"/>
</dbReference>
<evidence type="ECO:0000313" key="2">
    <source>
        <dbReference type="EMBL" id="SOC25287.1"/>
    </source>
</evidence>
<dbReference type="SUPFAM" id="SSF140683">
    <property type="entry name" value="SP0561-like"/>
    <property type="match status" value="1"/>
</dbReference>
<keyword evidence="3" id="KW-1185">Reference proteome</keyword>
<gene>
    <name evidence="2" type="ORF">SAMN05421512_11428</name>
</gene>
<dbReference type="Pfam" id="PF08984">
    <property type="entry name" value="DUF1858"/>
    <property type="match status" value="1"/>
</dbReference>
<feature type="domain" description="DUF1858" evidence="1">
    <location>
        <begin position="17"/>
        <end position="67"/>
    </location>
</feature>
<evidence type="ECO:0000313" key="3">
    <source>
        <dbReference type="Proteomes" id="UP000219331"/>
    </source>
</evidence>
<dbReference type="NCBIfam" id="TIGR03980">
    <property type="entry name" value="prismane_assoc"/>
    <property type="match status" value="1"/>
</dbReference>
<reference evidence="2 3" key="1">
    <citation type="submission" date="2017-08" db="EMBL/GenBank/DDBJ databases">
        <authorList>
            <person name="de Groot N.N."/>
        </authorList>
    </citation>
    <scope>NUCLEOTIDE SEQUENCE [LARGE SCALE GENOMIC DNA]</scope>
    <source>
        <strain evidence="2 3">USBA 352</strain>
    </source>
</reference>
<dbReference type="EMBL" id="OBML01000014">
    <property type="protein sequence ID" value="SOC25287.1"/>
    <property type="molecule type" value="Genomic_DNA"/>
</dbReference>
<evidence type="ECO:0000259" key="1">
    <source>
        <dbReference type="Pfam" id="PF08984"/>
    </source>
</evidence>
<dbReference type="RefSeq" id="WP_097176440.1">
    <property type="nucleotide sequence ID" value="NZ_OBML01000014.1"/>
</dbReference>
<protein>
    <submittedName>
        <fullName evidence="2">Hybrid cluster protein-associated redox disulfide domain-containing protein</fullName>
    </submittedName>
</protein>
<dbReference type="Gene3D" id="1.10.3910.10">
    <property type="entry name" value="SP0561-like"/>
    <property type="match status" value="1"/>
</dbReference>